<organism evidence="4 5">
    <name type="scientific">Peribacillus loiseleuriae</name>
    <dbReference type="NCBI Taxonomy" id="1679170"/>
    <lineage>
        <taxon>Bacteria</taxon>
        <taxon>Bacillati</taxon>
        <taxon>Bacillota</taxon>
        <taxon>Bacilli</taxon>
        <taxon>Bacillales</taxon>
        <taxon>Bacillaceae</taxon>
        <taxon>Peribacillus</taxon>
    </lineage>
</organism>
<dbReference type="Proteomes" id="UP000037146">
    <property type="component" value="Unassembled WGS sequence"/>
</dbReference>
<gene>
    <name evidence="4" type="ORF">AC625_13730</name>
</gene>
<dbReference type="SUPFAM" id="SSF49503">
    <property type="entry name" value="Cupredoxins"/>
    <property type="match status" value="3"/>
</dbReference>
<accession>A0A0K9H0E9</accession>
<protein>
    <submittedName>
        <fullName evidence="4">Copper oxidase</fullName>
    </submittedName>
</protein>
<evidence type="ECO:0000259" key="3">
    <source>
        <dbReference type="Pfam" id="PF07732"/>
    </source>
</evidence>
<feature type="domain" description="Plastocyanin-like" evidence="3">
    <location>
        <begin position="40"/>
        <end position="81"/>
    </location>
</feature>
<dbReference type="CDD" id="cd13891">
    <property type="entry name" value="CuRO_3_CotA_like"/>
    <property type="match status" value="1"/>
</dbReference>
<sequence length="513" mass="59385">MKLRKFVDALPIPPLLKPTLRSGEYTYYEVTMKEAKQALHHDIPETTIWGYEGIYPGPTIEVVQGEKVFIKWMNDLPEHHLFPIDHTVHGAEKEIPDVRTVVHLHGGRTEPESDGYPDAWFSKGFGKFGSFFQKSVYEYDNQQSSRALWYHDHAIGLTRLNIYAGLAGFYLLRDWREQSLNLPSGEYEIPLLLQDRSFREDGSLAYPVQPKDNVSGIFPSIVPSFFGDTIVVNGKVWPYLDVAPRKYRFRLLNAANARFFRLTLDSDQLFYQIGTDSGFLEKPIGVKSLLLAPAERLDVIIDFSNLGGKKITLKNDAPTHFPIGDPVDPDTTGIVMQFRVTMPLSTIDTSVIPDFMGPIQWLPEHTARNNRYLQLSEEKDWYGRPLFLLDQKKWDDPITEQPHVGTTEIWNFVNTDNDDHPIHIHLVQFQLLDRCSFDVDFYKKTKQIKYTDRPIPPHAGERGWKDTIRCPPGFITRIIIPFFPYTGQYVWHCHMLEHEDYEMMRPYRVLPPS</sequence>
<evidence type="ECO:0000313" key="5">
    <source>
        <dbReference type="Proteomes" id="UP000037146"/>
    </source>
</evidence>
<dbReference type="Pfam" id="PF07731">
    <property type="entry name" value="Cu-oxidase_2"/>
    <property type="match status" value="1"/>
</dbReference>
<dbReference type="FunFam" id="2.60.40.420:FF:000087">
    <property type="entry name" value="Spore coat protein A"/>
    <property type="match status" value="1"/>
</dbReference>
<dbReference type="PATRIC" id="fig|1679170.3.peg.3136"/>
<dbReference type="InterPro" id="IPR011706">
    <property type="entry name" value="Cu-oxidase_C"/>
</dbReference>
<evidence type="ECO:0000256" key="1">
    <source>
        <dbReference type="ARBA" id="ARBA00010609"/>
    </source>
</evidence>
<keyword evidence="5" id="KW-1185">Reference proteome</keyword>
<dbReference type="GO" id="GO:0005507">
    <property type="term" value="F:copper ion binding"/>
    <property type="evidence" value="ECO:0007669"/>
    <property type="project" value="InterPro"/>
</dbReference>
<dbReference type="AlphaFoldDB" id="A0A0K9H0E9"/>
<feature type="domain" description="Plastocyanin-like" evidence="2">
    <location>
        <begin position="390"/>
        <end position="511"/>
    </location>
</feature>
<proteinExistence type="inferred from homology"/>
<reference evidence="5" key="1">
    <citation type="submission" date="2015-07" db="EMBL/GenBank/DDBJ databases">
        <title>Genome sequencing project for genomic taxonomy and phylogenomics of Bacillus-like bacteria.</title>
        <authorList>
            <person name="Liu B."/>
            <person name="Wang J."/>
            <person name="Zhu Y."/>
            <person name="Liu G."/>
            <person name="Chen Q."/>
            <person name="Chen Z."/>
            <person name="Lan J."/>
            <person name="Che J."/>
            <person name="Ge C."/>
            <person name="Shi H."/>
            <person name="Pan Z."/>
            <person name="Liu X."/>
        </authorList>
    </citation>
    <scope>NUCLEOTIDE SEQUENCE [LARGE SCALE GENOMIC DNA]</scope>
    <source>
        <strain evidence="5">FJAT-27997</strain>
    </source>
</reference>
<dbReference type="PANTHER" id="PTHR48267:SF1">
    <property type="entry name" value="BILIRUBIN OXIDASE"/>
    <property type="match status" value="1"/>
</dbReference>
<dbReference type="Pfam" id="PF07732">
    <property type="entry name" value="Cu-oxidase_3"/>
    <property type="match status" value="1"/>
</dbReference>
<dbReference type="OrthoDB" id="9757546at2"/>
<dbReference type="Gene3D" id="2.60.40.420">
    <property type="entry name" value="Cupredoxins - blue copper proteins"/>
    <property type="match status" value="3"/>
</dbReference>
<dbReference type="EMBL" id="LFZW01000001">
    <property type="protein sequence ID" value="KMY52351.1"/>
    <property type="molecule type" value="Genomic_DNA"/>
</dbReference>
<dbReference type="RefSeq" id="WP_049681783.1">
    <property type="nucleotide sequence ID" value="NZ_LFZW01000001.1"/>
</dbReference>
<dbReference type="GO" id="GO:0016491">
    <property type="term" value="F:oxidoreductase activity"/>
    <property type="evidence" value="ECO:0007669"/>
    <property type="project" value="InterPro"/>
</dbReference>
<dbReference type="InterPro" id="IPR011707">
    <property type="entry name" value="Cu-oxidase-like_N"/>
</dbReference>
<dbReference type="CDD" id="cd13844">
    <property type="entry name" value="CuRO_1_BOD_CotA_like"/>
    <property type="match status" value="1"/>
</dbReference>
<dbReference type="STRING" id="1679170.AC625_13730"/>
<evidence type="ECO:0000313" key="4">
    <source>
        <dbReference type="EMBL" id="KMY52351.1"/>
    </source>
</evidence>
<dbReference type="InterPro" id="IPR008972">
    <property type="entry name" value="Cupredoxin"/>
</dbReference>
<dbReference type="InterPro" id="IPR045087">
    <property type="entry name" value="Cu-oxidase_fam"/>
</dbReference>
<comment type="similarity">
    <text evidence="1">Belongs to the multicopper oxidase family.</text>
</comment>
<name>A0A0K9H0E9_9BACI</name>
<evidence type="ECO:0000259" key="2">
    <source>
        <dbReference type="Pfam" id="PF07731"/>
    </source>
</evidence>
<comment type="caution">
    <text evidence="4">The sequence shown here is derived from an EMBL/GenBank/DDBJ whole genome shotgun (WGS) entry which is preliminary data.</text>
</comment>
<dbReference type="PANTHER" id="PTHR48267">
    <property type="entry name" value="CUPREDOXIN SUPERFAMILY PROTEIN"/>
    <property type="match status" value="1"/>
</dbReference>
<dbReference type="CDD" id="cd13868">
    <property type="entry name" value="CuRO_2_CotA_like"/>
    <property type="match status" value="1"/>
</dbReference>